<organism evidence="1">
    <name type="scientific">Zea mays</name>
    <name type="common">Maize</name>
    <dbReference type="NCBI Taxonomy" id="4577"/>
    <lineage>
        <taxon>Eukaryota</taxon>
        <taxon>Viridiplantae</taxon>
        <taxon>Streptophyta</taxon>
        <taxon>Embryophyta</taxon>
        <taxon>Tracheophyta</taxon>
        <taxon>Spermatophyta</taxon>
        <taxon>Magnoliopsida</taxon>
        <taxon>Liliopsida</taxon>
        <taxon>Poales</taxon>
        <taxon>Poaceae</taxon>
        <taxon>PACMAD clade</taxon>
        <taxon>Panicoideae</taxon>
        <taxon>Andropogonodae</taxon>
        <taxon>Andropogoneae</taxon>
        <taxon>Tripsacinae</taxon>
        <taxon>Zea</taxon>
    </lineage>
</organism>
<dbReference type="EMBL" id="CM007649">
    <property type="protein sequence ID" value="ONM37364.1"/>
    <property type="molecule type" value="Genomic_DNA"/>
</dbReference>
<name>A0A1D6N9Y4_MAIZE</name>
<sequence>MGRRKMSAAAPPSRSWSNVGGSVIPELRAKHKTDLQNLTLTKQPLRTLHFFLLAMLQYLKRLATYILSKGGFFFLLIVLLVASGILLVVSDGLHKKHVQEFLNYAKFVSWWVSLGVASSIGLGSGLHTFVLYLGPHIALFTIKAVQCGRIDLKIAPYDTIQLKVGPSWLDKKCSEFGPPVYPASAHSVRIPVFDLLPQIQLEAVLWGIGTALGELPPYFISRAARLSGSESKAVQELDAATSKEDGPVASSLNRTKRWLLSHSQHLNFFSILILASVGLLSSILCYQVLQCGYFTPVIYDIWLCVFTIDLFCTFGSCASFSSTFKSCLDKMTPTNKRMEHSLYISCHKFL</sequence>
<dbReference type="AlphaFoldDB" id="A0A1D6N9Y4"/>
<reference evidence="1" key="1">
    <citation type="submission" date="2015-12" db="EMBL/GenBank/DDBJ databases">
        <title>Update maize B73 reference genome by single molecule sequencing technologies.</title>
        <authorList>
            <consortium name="Maize Genome Sequencing Project"/>
            <person name="Ware D."/>
        </authorList>
    </citation>
    <scope>NUCLEOTIDE SEQUENCE [LARGE SCALE GENOMIC DNA]</scope>
    <source>
        <tissue evidence="1">Seedling</tissue>
    </source>
</reference>
<dbReference type="ExpressionAtlas" id="A0A1D6N9Y4">
    <property type="expression patterns" value="baseline and differential"/>
</dbReference>
<proteinExistence type="predicted"/>
<accession>A0A1D6N9Y4</accession>
<evidence type="ECO:0000313" key="1">
    <source>
        <dbReference type="EMBL" id="ONM37364.1"/>
    </source>
</evidence>
<protein>
    <submittedName>
        <fullName evidence="1">Vacuole membrane protein KMS1</fullName>
    </submittedName>
</protein>
<gene>
    <name evidence="1" type="ORF">ZEAMMB73_Zm00001d043275</name>
</gene>